<protein>
    <submittedName>
        <fullName evidence="7">OmpA family protein</fullName>
    </submittedName>
</protein>
<dbReference type="InterPro" id="IPR006664">
    <property type="entry name" value="OMP_bac"/>
</dbReference>
<dbReference type="SUPFAM" id="SSF48452">
    <property type="entry name" value="TPR-like"/>
    <property type="match status" value="1"/>
</dbReference>
<evidence type="ECO:0000259" key="6">
    <source>
        <dbReference type="PROSITE" id="PS51123"/>
    </source>
</evidence>
<keyword evidence="3" id="KW-0998">Cell outer membrane</keyword>
<dbReference type="PROSITE" id="PS51123">
    <property type="entry name" value="OMPA_2"/>
    <property type="match status" value="1"/>
</dbReference>
<dbReference type="PANTHER" id="PTHR30329">
    <property type="entry name" value="STATOR ELEMENT OF FLAGELLAR MOTOR COMPLEX"/>
    <property type="match status" value="1"/>
</dbReference>
<dbReference type="SUPFAM" id="SSF49478">
    <property type="entry name" value="Cna protein B-type domain"/>
    <property type="match status" value="1"/>
</dbReference>
<evidence type="ECO:0000313" key="8">
    <source>
        <dbReference type="Proteomes" id="UP001596405"/>
    </source>
</evidence>
<dbReference type="Gene3D" id="3.30.1330.60">
    <property type="entry name" value="OmpA-like domain"/>
    <property type="match status" value="1"/>
</dbReference>
<keyword evidence="2 4" id="KW-0472">Membrane</keyword>
<dbReference type="RefSeq" id="WP_082883102.1">
    <property type="nucleotide sequence ID" value="NZ_JBHSYQ010000003.1"/>
</dbReference>
<feature type="domain" description="OmpA-like" evidence="6">
    <location>
        <begin position="537"/>
        <end position="659"/>
    </location>
</feature>
<keyword evidence="5" id="KW-0732">Signal</keyword>
<gene>
    <name evidence="7" type="ORF">ACFQHR_05445</name>
</gene>
<dbReference type="EMBL" id="JBHSYQ010000003">
    <property type="protein sequence ID" value="MFC6997059.1"/>
    <property type="molecule type" value="Genomic_DNA"/>
</dbReference>
<feature type="chain" id="PRO_5046635912" evidence="5">
    <location>
        <begin position="25"/>
        <end position="659"/>
    </location>
</feature>
<dbReference type="Pfam" id="PF00691">
    <property type="entry name" value="OmpA"/>
    <property type="match status" value="1"/>
</dbReference>
<sequence>MSCKRTPKSLAILLLVLFTQIALGQKGQKLADLHYQKKEYALAIKAYKDVLKTQQPSLEVVTKLADAYRQLNNPQDAEFWYAQMLAFPNYDPQHLKHFADMARMNGDFKKAKNLYLTYAEKVPSAQHEAMNLIATSENAQLWMAQPQPYAVEKHPQLNSENSDFSPAFYQEGIVFTSDRYGNDKKRKVSAFTGKPYSALYYSKKEDSGFSSAVPLPAPIHNDVQNGSAVFSPDGNTIYFTRINHVKQKKKKVNTDPFSWTKFSSTPNYINRLELFISQKQANGWSKPKPFPYNNPSLYSIGHPALSVTGDTLYFASDMPGSLGESDIFFSVKQHNNAWSAPTNLGQQVNTEGKEVFPVISPSGKLYFSSNGHKGMGGLDIFSANGSGVIWSQAKNLRYPLNSPADDFGILFEKAGDSGYLSSNRGSTDGTDDIFSFKYAPIPCHLSGIALEKAEIKPGLFKDVPVANVKISLYKEGDTVPVITYSNAAGQFTFAIFDGVGYKVRATKTGYLNRTATITPACESTVDMVKLGMVLNRNTLNTPILVENIYYDLDKYDIRPDAALELDKLVQTLNDNPNINIELSSHTDSRQTRSYNNLLSQMRAQAAVDYIVSKGVDRSRISAKGYGETRLLNRCADGVACSEEEHQLNRRTEFKILKIE</sequence>
<dbReference type="CDD" id="cd07185">
    <property type="entry name" value="OmpA_C-like"/>
    <property type="match status" value="1"/>
</dbReference>
<evidence type="ECO:0000256" key="4">
    <source>
        <dbReference type="PROSITE-ProRule" id="PRU00473"/>
    </source>
</evidence>
<dbReference type="InterPro" id="IPR011659">
    <property type="entry name" value="WD40"/>
</dbReference>
<keyword evidence="8" id="KW-1185">Reference proteome</keyword>
<evidence type="ECO:0000256" key="5">
    <source>
        <dbReference type="SAM" id="SignalP"/>
    </source>
</evidence>
<evidence type="ECO:0000313" key="7">
    <source>
        <dbReference type="EMBL" id="MFC6997059.1"/>
    </source>
</evidence>
<accession>A0ABW2DL43</accession>
<dbReference type="InterPro" id="IPR011990">
    <property type="entry name" value="TPR-like_helical_dom_sf"/>
</dbReference>
<dbReference type="PRINTS" id="PR01021">
    <property type="entry name" value="OMPADOMAIN"/>
</dbReference>
<comment type="subcellular location">
    <subcellularLocation>
        <location evidence="1">Cell outer membrane</location>
    </subcellularLocation>
</comment>
<organism evidence="7 8">
    <name type="scientific">Rufibacter roseus</name>
    <dbReference type="NCBI Taxonomy" id="1567108"/>
    <lineage>
        <taxon>Bacteria</taxon>
        <taxon>Pseudomonadati</taxon>
        <taxon>Bacteroidota</taxon>
        <taxon>Cytophagia</taxon>
        <taxon>Cytophagales</taxon>
        <taxon>Hymenobacteraceae</taxon>
        <taxon>Rufibacter</taxon>
    </lineage>
</organism>
<dbReference type="InterPro" id="IPR036737">
    <property type="entry name" value="OmpA-like_sf"/>
</dbReference>
<dbReference type="Proteomes" id="UP001596405">
    <property type="component" value="Unassembled WGS sequence"/>
</dbReference>
<reference evidence="8" key="1">
    <citation type="journal article" date="2019" name="Int. J. Syst. Evol. Microbiol.">
        <title>The Global Catalogue of Microorganisms (GCM) 10K type strain sequencing project: providing services to taxonomists for standard genome sequencing and annotation.</title>
        <authorList>
            <consortium name="The Broad Institute Genomics Platform"/>
            <consortium name="The Broad Institute Genome Sequencing Center for Infectious Disease"/>
            <person name="Wu L."/>
            <person name="Ma J."/>
        </authorList>
    </citation>
    <scope>NUCLEOTIDE SEQUENCE [LARGE SCALE GENOMIC DNA]</scope>
    <source>
        <strain evidence="8">CGMCC 4.7393</strain>
    </source>
</reference>
<name>A0ABW2DL43_9BACT</name>
<dbReference type="SUPFAM" id="SSF69304">
    <property type="entry name" value="Tricorn protease N-terminal domain"/>
    <property type="match status" value="1"/>
</dbReference>
<evidence type="ECO:0000256" key="2">
    <source>
        <dbReference type="ARBA" id="ARBA00023136"/>
    </source>
</evidence>
<dbReference type="Gene3D" id="1.25.40.10">
    <property type="entry name" value="Tetratricopeptide repeat domain"/>
    <property type="match status" value="1"/>
</dbReference>
<evidence type="ECO:0000256" key="3">
    <source>
        <dbReference type="ARBA" id="ARBA00023237"/>
    </source>
</evidence>
<dbReference type="InterPro" id="IPR006665">
    <property type="entry name" value="OmpA-like"/>
</dbReference>
<proteinExistence type="predicted"/>
<dbReference type="Pfam" id="PF07676">
    <property type="entry name" value="PD40"/>
    <property type="match status" value="2"/>
</dbReference>
<evidence type="ECO:0000256" key="1">
    <source>
        <dbReference type="ARBA" id="ARBA00004442"/>
    </source>
</evidence>
<feature type="signal peptide" evidence="5">
    <location>
        <begin position="1"/>
        <end position="24"/>
    </location>
</feature>
<dbReference type="PANTHER" id="PTHR30329:SF21">
    <property type="entry name" value="LIPOPROTEIN YIAD-RELATED"/>
    <property type="match status" value="1"/>
</dbReference>
<dbReference type="InterPro" id="IPR050330">
    <property type="entry name" value="Bact_OuterMem_StrucFunc"/>
</dbReference>
<dbReference type="SUPFAM" id="SSF103088">
    <property type="entry name" value="OmpA-like"/>
    <property type="match status" value="1"/>
</dbReference>
<comment type="caution">
    <text evidence="7">The sequence shown here is derived from an EMBL/GenBank/DDBJ whole genome shotgun (WGS) entry which is preliminary data.</text>
</comment>